<evidence type="ECO:0000313" key="3">
    <source>
        <dbReference type="Proteomes" id="UP000476332"/>
    </source>
</evidence>
<sequence length="45" mass="5176">MQTDNAKTDASRKKPPLSPEDRHDPFESRSKSPANDNGWYDSFDH</sequence>
<dbReference type="Proteomes" id="UP000476332">
    <property type="component" value="Unassembled WGS sequence"/>
</dbReference>
<evidence type="ECO:0000256" key="1">
    <source>
        <dbReference type="SAM" id="MobiDB-lite"/>
    </source>
</evidence>
<dbReference type="RefSeq" id="WP_163045619.1">
    <property type="nucleotide sequence ID" value="NZ_JAAAMJ010000020.1"/>
</dbReference>
<feature type="region of interest" description="Disordered" evidence="1">
    <location>
        <begin position="1"/>
        <end position="45"/>
    </location>
</feature>
<evidence type="ECO:0000313" key="2">
    <source>
        <dbReference type="EMBL" id="NDV88769.1"/>
    </source>
</evidence>
<keyword evidence="3" id="KW-1185">Reference proteome</keyword>
<protein>
    <submittedName>
        <fullName evidence="2">Uncharacterized protein</fullName>
    </submittedName>
</protein>
<reference evidence="2 3" key="1">
    <citation type="submission" date="2020-01" db="EMBL/GenBank/DDBJ databases">
        <title>Genomes of bacteria type strains.</title>
        <authorList>
            <person name="Chen J."/>
            <person name="Zhu S."/>
            <person name="Chen J."/>
        </authorList>
    </citation>
    <scope>NUCLEOTIDE SEQUENCE [LARGE SCALE GENOMIC DNA]</scope>
    <source>
        <strain evidence="2 3">KCTC 52919</strain>
    </source>
</reference>
<name>A0A6L9MLP1_9HYPH</name>
<accession>A0A6L9MLP1</accession>
<organism evidence="2 3">
    <name type="scientific">Aurantimonas aggregata</name>
    <dbReference type="NCBI Taxonomy" id="2047720"/>
    <lineage>
        <taxon>Bacteria</taxon>
        <taxon>Pseudomonadati</taxon>
        <taxon>Pseudomonadota</taxon>
        <taxon>Alphaproteobacteria</taxon>
        <taxon>Hyphomicrobiales</taxon>
        <taxon>Aurantimonadaceae</taxon>
        <taxon>Aurantimonas</taxon>
    </lineage>
</organism>
<comment type="caution">
    <text evidence="2">The sequence shown here is derived from an EMBL/GenBank/DDBJ whole genome shotgun (WGS) entry which is preliminary data.</text>
</comment>
<proteinExistence type="predicted"/>
<feature type="compositionally biased region" description="Basic and acidic residues" evidence="1">
    <location>
        <begin position="1"/>
        <end position="12"/>
    </location>
</feature>
<dbReference type="EMBL" id="JAAAMJ010000020">
    <property type="protein sequence ID" value="NDV88769.1"/>
    <property type="molecule type" value="Genomic_DNA"/>
</dbReference>
<dbReference type="AlphaFoldDB" id="A0A6L9MLP1"/>
<gene>
    <name evidence="2" type="ORF">GTW51_18910</name>
</gene>
<feature type="compositionally biased region" description="Basic and acidic residues" evidence="1">
    <location>
        <begin position="19"/>
        <end position="30"/>
    </location>
</feature>